<name>A0ABT8YNS2_9HYPH</name>
<dbReference type="InterPro" id="IPR000835">
    <property type="entry name" value="HTH_MarR-typ"/>
</dbReference>
<evidence type="ECO:0000256" key="2">
    <source>
        <dbReference type="ARBA" id="ARBA00023125"/>
    </source>
</evidence>
<proteinExistence type="predicted"/>
<reference evidence="5" key="1">
    <citation type="journal article" date="2015" name="Int. J. Syst. Evol. Microbiol.">
        <title>Rhizobium alvei sp. nov., isolated from a freshwater river.</title>
        <authorList>
            <person name="Sheu S.Y."/>
            <person name="Huang H.W."/>
            <person name="Young C.C."/>
            <person name="Chen W.M."/>
        </authorList>
    </citation>
    <scope>NUCLEOTIDE SEQUENCE</scope>
    <source>
        <strain evidence="5">TNR-22</strain>
    </source>
</reference>
<dbReference type="PRINTS" id="PR00598">
    <property type="entry name" value="HTHMARR"/>
</dbReference>
<dbReference type="PANTHER" id="PTHR33164">
    <property type="entry name" value="TRANSCRIPTIONAL REGULATOR, MARR FAMILY"/>
    <property type="match status" value="1"/>
</dbReference>
<feature type="domain" description="HTH marR-type" evidence="4">
    <location>
        <begin position="7"/>
        <end position="141"/>
    </location>
</feature>
<dbReference type="SMART" id="SM00347">
    <property type="entry name" value="HTH_MARR"/>
    <property type="match status" value="1"/>
</dbReference>
<keyword evidence="6" id="KW-1185">Reference proteome</keyword>
<dbReference type="Gene3D" id="1.10.10.10">
    <property type="entry name" value="Winged helix-like DNA-binding domain superfamily/Winged helix DNA-binding domain"/>
    <property type="match status" value="1"/>
</dbReference>
<dbReference type="InterPro" id="IPR039422">
    <property type="entry name" value="MarR/SlyA-like"/>
</dbReference>
<sequence>MSLKVDPDSLGFLIADMARMMRLAMERRIAEAGLGLTAGEARALLQIAAHEGSRQNVIAEHMGIEPMTFCTYVDRLERVGLAERVADPGDRRAKLILTTAKADDMIVLIRQQTGAVLEEIQAGLSADERVMLLSIMKTMRASISAMVGNEATVAAPQAAKA</sequence>
<dbReference type="InterPro" id="IPR036388">
    <property type="entry name" value="WH-like_DNA-bd_sf"/>
</dbReference>
<protein>
    <submittedName>
        <fullName evidence="5">MarR family winged helix-turn-helix transcriptional regulator</fullName>
    </submittedName>
</protein>
<accession>A0ABT8YNS2</accession>
<dbReference type="PROSITE" id="PS50995">
    <property type="entry name" value="HTH_MARR_2"/>
    <property type="match status" value="1"/>
</dbReference>
<keyword evidence="3" id="KW-0804">Transcription</keyword>
<evidence type="ECO:0000259" key="4">
    <source>
        <dbReference type="PROSITE" id="PS50995"/>
    </source>
</evidence>
<evidence type="ECO:0000256" key="3">
    <source>
        <dbReference type="ARBA" id="ARBA00023163"/>
    </source>
</evidence>
<comment type="caution">
    <text evidence="5">The sequence shown here is derived from an EMBL/GenBank/DDBJ whole genome shotgun (WGS) entry which is preliminary data.</text>
</comment>
<dbReference type="Proteomes" id="UP001174932">
    <property type="component" value="Unassembled WGS sequence"/>
</dbReference>
<dbReference type="Pfam" id="PF12802">
    <property type="entry name" value="MarR_2"/>
    <property type="match status" value="1"/>
</dbReference>
<dbReference type="SUPFAM" id="SSF46785">
    <property type="entry name" value="Winged helix' DNA-binding domain"/>
    <property type="match status" value="1"/>
</dbReference>
<dbReference type="EMBL" id="JAUOZU010000008">
    <property type="protein sequence ID" value="MDO6964870.1"/>
    <property type="molecule type" value="Genomic_DNA"/>
</dbReference>
<evidence type="ECO:0000313" key="5">
    <source>
        <dbReference type="EMBL" id="MDO6964870.1"/>
    </source>
</evidence>
<dbReference type="InterPro" id="IPR036390">
    <property type="entry name" value="WH_DNA-bd_sf"/>
</dbReference>
<evidence type="ECO:0000256" key="1">
    <source>
        <dbReference type="ARBA" id="ARBA00023015"/>
    </source>
</evidence>
<keyword evidence="2" id="KW-0238">DNA-binding</keyword>
<gene>
    <name evidence="5" type="ORF">Q4481_12960</name>
</gene>
<dbReference type="PANTHER" id="PTHR33164:SF64">
    <property type="entry name" value="TRANSCRIPTIONAL REGULATOR SLYA"/>
    <property type="match status" value="1"/>
</dbReference>
<keyword evidence="1" id="KW-0805">Transcription regulation</keyword>
<reference evidence="5" key="2">
    <citation type="submission" date="2023-07" db="EMBL/GenBank/DDBJ databases">
        <authorList>
            <person name="Shen H."/>
        </authorList>
    </citation>
    <scope>NUCLEOTIDE SEQUENCE</scope>
    <source>
        <strain evidence="5">TNR-22</strain>
    </source>
</reference>
<organism evidence="5 6">
    <name type="scientific">Rhizobium alvei</name>
    <dbReference type="NCBI Taxonomy" id="1132659"/>
    <lineage>
        <taxon>Bacteria</taxon>
        <taxon>Pseudomonadati</taxon>
        <taxon>Pseudomonadota</taxon>
        <taxon>Alphaproteobacteria</taxon>
        <taxon>Hyphomicrobiales</taxon>
        <taxon>Rhizobiaceae</taxon>
        <taxon>Rhizobium/Agrobacterium group</taxon>
        <taxon>Rhizobium</taxon>
    </lineage>
</organism>
<evidence type="ECO:0000313" key="6">
    <source>
        <dbReference type="Proteomes" id="UP001174932"/>
    </source>
</evidence>
<dbReference type="RefSeq" id="WP_304376795.1">
    <property type="nucleotide sequence ID" value="NZ_JAUOZU010000008.1"/>
</dbReference>